<dbReference type="InterPro" id="IPR013783">
    <property type="entry name" value="Ig-like_fold"/>
</dbReference>
<dbReference type="RefSeq" id="WP_305006217.1">
    <property type="nucleotide sequence ID" value="NZ_JAUQSY010000005.1"/>
</dbReference>
<feature type="domain" description="CBM20" evidence="2">
    <location>
        <begin position="14"/>
        <end position="120"/>
    </location>
</feature>
<dbReference type="NCBIfam" id="TIGR04183">
    <property type="entry name" value="Por_Secre_tail"/>
    <property type="match status" value="1"/>
</dbReference>
<feature type="signal peptide" evidence="1">
    <location>
        <begin position="1"/>
        <end position="18"/>
    </location>
</feature>
<evidence type="ECO:0000313" key="3">
    <source>
        <dbReference type="EMBL" id="MDO7874902.1"/>
    </source>
</evidence>
<feature type="chain" id="PRO_5046706048" evidence="1">
    <location>
        <begin position="19"/>
        <end position="465"/>
    </location>
</feature>
<comment type="caution">
    <text evidence="3">The sequence shown here is derived from an EMBL/GenBank/DDBJ whole genome shotgun (WGS) entry which is preliminary data.</text>
</comment>
<dbReference type="InterPro" id="IPR000801">
    <property type="entry name" value="Esterase-like"/>
</dbReference>
<dbReference type="Pfam" id="PF00756">
    <property type="entry name" value="Esterase"/>
    <property type="match status" value="1"/>
</dbReference>
<dbReference type="InterPro" id="IPR026444">
    <property type="entry name" value="Secre_tail"/>
</dbReference>
<dbReference type="PANTHER" id="PTHR48098">
    <property type="entry name" value="ENTEROCHELIN ESTERASE-RELATED"/>
    <property type="match status" value="1"/>
</dbReference>
<keyword evidence="1" id="KW-0732">Signal</keyword>
<accession>A0ABT9BD04</accession>
<dbReference type="Pfam" id="PF18962">
    <property type="entry name" value="Por_Secre_tail"/>
    <property type="match status" value="1"/>
</dbReference>
<gene>
    <name evidence="3" type="ORF">Q5H93_09180</name>
</gene>
<protein>
    <submittedName>
        <fullName evidence="3">Alpha/beta hydrolase-fold protein</fullName>
    </submittedName>
</protein>
<proteinExistence type="predicted"/>
<dbReference type="SMART" id="SM01065">
    <property type="entry name" value="CBM_2"/>
    <property type="match status" value="1"/>
</dbReference>
<dbReference type="InterPro" id="IPR002044">
    <property type="entry name" value="CBM20"/>
</dbReference>
<evidence type="ECO:0000313" key="4">
    <source>
        <dbReference type="Proteomes" id="UP001176429"/>
    </source>
</evidence>
<dbReference type="Gene3D" id="3.40.50.1820">
    <property type="entry name" value="alpha/beta hydrolase"/>
    <property type="match status" value="1"/>
</dbReference>
<dbReference type="Proteomes" id="UP001176429">
    <property type="component" value="Unassembled WGS sequence"/>
</dbReference>
<dbReference type="InterPro" id="IPR013784">
    <property type="entry name" value="Carb-bd-like_fold"/>
</dbReference>
<dbReference type="SUPFAM" id="SSF49452">
    <property type="entry name" value="Starch-binding domain-like"/>
    <property type="match status" value="1"/>
</dbReference>
<name>A0ABT9BD04_9BACT</name>
<dbReference type="Gene3D" id="2.60.40.10">
    <property type="entry name" value="Immunoglobulins"/>
    <property type="match status" value="1"/>
</dbReference>
<reference evidence="3" key="1">
    <citation type="submission" date="2023-07" db="EMBL/GenBank/DDBJ databases">
        <authorList>
            <person name="Kim M.K."/>
        </authorList>
    </citation>
    <scope>NUCLEOTIDE SEQUENCE</scope>
    <source>
        <strain evidence="3">ASUV-10-1</strain>
    </source>
</reference>
<dbReference type="InterPro" id="IPR029058">
    <property type="entry name" value="AB_hydrolase_fold"/>
</dbReference>
<dbReference type="EMBL" id="JAUQSY010000005">
    <property type="protein sequence ID" value="MDO7874902.1"/>
    <property type="molecule type" value="Genomic_DNA"/>
</dbReference>
<organism evidence="3 4">
    <name type="scientific">Hymenobacter aranciens</name>
    <dbReference type="NCBI Taxonomy" id="3063996"/>
    <lineage>
        <taxon>Bacteria</taxon>
        <taxon>Pseudomonadati</taxon>
        <taxon>Bacteroidota</taxon>
        <taxon>Cytophagia</taxon>
        <taxon>Cytophagales</taxon>
        <taxon>Hymenobacteraceae</taxon>
        <taxon>Hymenobacter</taxon>
    </lineage>
</organism>
<dbReference type="GO" id="GO:0016787">
    <property type="term" value="F:hydrolase activity"/>
    <property type="evidence" value="ECO:0007669"/>
    <property type="project" value="UniProtKB-KW"/>
</dbReference>
<dbReference type="SUPFAM" id="SSF53474">
    <property type="entry name" value="alpha/beta-Hydrolases"/>
    <property type="match status" value="1"/>
</dbReference>
<sequence length="465" mass="50472">MKHLFTLLLTWLALATQAQTTLKITAVPANTPANATIYVAGTFNSWNPGNAAYALTYNATDGSYAVTLPASITGTIEYKFTRGTWAMVETNATNGSIANRSYTAGSSTGPVLHQVLNWEDLGGTSVPGTATANVIIMSTSFAMPQLGRTRRVWLYLPNDYATSTRRYPVLYLQDGQNVFDARTAFAGEWGVDETLSQLQASGQDATGCIVVAVDNSANRLDEYSPWNNPQYGGGQGDLYVDFLAQTLKPYIDANYRTLTGRENTGIAGSSMGALIATYAAVRYPAVYGKVGAFSPAYWFARQPLMQYLQQHPADPGTRFYFMSGTTESTTMVADMAAVRDSLQRHGVPAANLNFNTRADGQHAEWFWRREFGPAYQWLYGAATPTATVGATSLKFSLYPNPGTGLLRVPLPTAAEVQVRDALGRAVLRTTLPAGQLLDLRALRQGTYFVQLTSGGQTGVSRWVKE</sequence>
<keyword evidence="4" id="KW-1185">Reference proteome</keyword>
<evidence type="ECO:0000259" key="2">
    <source>
        <dbReference type="PROSITE" id="PS51166"/>
    </source>
</evidence>
<keyword evidence="3" id="KW-0378">Hydrolase</keyword>
<dbReference type="InterPro" id="IPR050583">
    <property type="entry name" value="Mycobacterial_A85_antigen"/>
</dbReference>
<dbReference type="PANTHER" id="PTHR48098:SF6">
    <property type="entry name" value="FERRI-BACILLIBACTIN ESTERASE BESA"/>
    <property type="match status" value="1"/>
</dbReference>
<dbReference type="PROSITE" id="PS51166">
    <property type="entry name" value="CBM20"/>
    <property type="match status" value="1"/>
</dbReference>
<evidence type="ECO:0000256" key="1">
    <source>
        <dbReference type="SAM" id="SignalP"/>
    </source>
</evidence>